<dbReference type="GO" id="GO:0005737">
    <property type="term" value="C:cytoplasm"/>
    <property type="evidence" value="ECO:0007669"/>
    <property type="project" value="TreeGrafter"/>
</dbReference>
<proteinExistence type="predicted"/>
<evidence type="ECO:0000313" key="2">
    <source>
        <dbReference type="Proteomes" id="UP000092321"/>
    </source>
</evidence>
<dbReference type="InterPro" id="IPR055323">
    <property type="entry name" value="C57A10.07/YOR238W"/>
</dbReference>
<name>A0A1B7TCJ9_9ASCO</name>
<comment type="caution">
    <text evidence="1">The sequence shown here is derived from an EMBL/GenBank/DDBJ whole genome shotgun (WGS) entry which is preliminary data.</text>
</comment>
<dbReference type="AlphaFoldDB" id="A0A1B7TCJ9"/>
<dbReference type="OrthoDB" id="4347at2759"/>
<dbReference type="PANTHER" id="PTHR28110:SF1">
    <property type="entry name" value="TRANSMEMBRANE PROTEIN"/>
    <property type="match status" value="1"/>
</dbReference>
<keyword evidence="2" id="KW-1185">Reference proteome</keyword>
<dbReference type="EMBL" id="LXPE01000018">
    <property type="protein sequence ID" value="OBA26447.1"/>
    <property type="molecule type" value="Genomic_DNA"/>
</dbReference>
<gene>
    <name evidence="1" type="ORF">HANVADRAFT_53183</name>
</gene>
<sequence length="296" mass="34509">MSNKIVMLPCHSVWIPSVLNDPTTFQYGFERSEWELVSFQIEGYDHLAFIEQILKCLILVDKTTSVFLSGGYTKKNTPDISESKSYYVLLEKYYQALSTESILAKLEQTISDTKNKSLINTFKKFKAKQKSDVTIENIFCEEYALDSFENLYYSLAYYKLVNENISLQDLKSITIVGFEFKEARFSDLHWKYIGGLSQLKNCELLFDSNNPNTLDEETNKVYIEDVFNSEKKFGYDLFVEDPFGRMMRLKTKKQDRNIKNLIATESAPFKKYLIKFDDKISTEELLLNIQNSALYI</sequence>
<dbReference type="PANTHER" id="PTHR28110">
    <property type="entry name" value="TRANSMEMBRANE PROTEIN"/>
    <property type="match status" value="1"/>
</dbReference>
<organism evidence="1 2">
    <name type="scientific">Hanseniaspora valbyensis NRRL Y-1626</name>
    <dbReference type="NCBI Taxonomy" id="766949"/>
    <lineage>
        <taxon>Eukaryota</taxon>
        <taxon>Fungi</taxon>
        <taxon>Dikarya</taxon>
        <taxon>Ascomycota</taxon>
        <taxon>Saccharomycotina</taxon>
        <taxon>Saccharomycetes</taxon>
        <taxon>Saccharomycodales</taxon>
        <taxon>Saccharomycodaceae</taxon>
        <taxon>Hanseniaspora</taxon>
    </lineage>
</organism>
<protein>
    <submittedName>
        <fullName evidence="1">Uncharacterized protein</fullName>
    </submittedName>
</protein>
<evidence type="ECO:0000313" key="1">
    <source>
        <dbReference type="EMBL" id="OBA26447.1"/>
    </source>
</evidence>
<reference evidence="2" key="1">
    <citation type="journal article" date="2016" name="Proc. Natl. Acad. Sci. U.S.A.">
        <title>Comparative genomics of biotechnologically important yeasts.</title>
        <authorList>
            <person name="Riley R."/>
            <person name="Haridas S."/>
            <person name="Wolfe K.H."/>
            <person name="Lopes M.R."/>
            <person name="Hittinger C.T."/>
            <person name="Goeker M."/>
            <person name="Salamov A.A."/>
            <person name="Wisecaver J.H."/>
            <person name="Long T.M."/>
            <person name="Calvey C.H."/>
            <person name="Aerts A.L."/>
            <person name="Barry K.W."/>
            <person name="Choi C."/>
            <person name="Clum A."/>
            <person name="Coughlan A.Y."/>
            <person name="Deshpande S."/>
            <person name="Douglass A.P."/>
            <person name="Hanson S.J."/>
            <person name="Klenk H.-P."/>
            <person name="LaButti K.M."/>
            <person name="Lapidus A."/>
            <person name="Lindquist E.A."/>
            <person name="Lipzen A.M."/>
            <person name="Meier-Kolthoff J.P."/>
            <person name="Ohm R.A."/>
            <person name="Otillar R.P."/>
            <person name="Pangilinan J.L."/>
            <person name="Peng Y."/>
            <person name="Rokas A."/>
            <person name="Rosa C.A."/>
            <person name="Scheuner C."/>
            <person name="Sibirny A.A."/>
            <person name="Slot J.C."/>
            <person name="Stielow J.B."/>
            <person name="Sun H."/>
            <person name="Kurtzman C.P."/>
            <person name="Blackwell M."/>
            <person name="Grigoriev I.V."/>
            <person name="Jeffries T.W."/>
        </authorList>
    </citation>
    <scope>NUCLEOTIDE SEQUENCE [LARGE SCALE GENOMIC DNA]</scope>
    <source>
        <strain evidence="2">NRRL Y-1626</strain>
    </source>
</reference>
<accession>A0A1B7TCJ9</accession>
<dbReference type="Proteomes" id="UP000092321">
    <property type="component" value="Unassembled WGS sequence"/>
</dbReference>